<dbReference type="EMBL" id="JAAGXA010000002">
    <property type="protein sequence ID" value="NEN77538.1"/>
    <property type="molecule type" value="Genomic_DNA"/>
</dbReference>
<organism evidence="1 2">
    <name type="scientific">Nocardioides zeae</name>
    <dbReference type="NCBI Taxonomy" id="1457234"/>
    <lineage>
        <taxon>Bacteria</taxon>
        <taxon>Bacillati</taxon>
        <taxon>Actinomycetota</taxon>
        <taxon>Actinomycetes</taxon>
        <taxon>Propionibacteriales</taxon>
        <taxon>Nocardioidaceae</taxon>
        <taxon>Nocardioides</taxon>
    </lineage>
</organism>
<dbReference type="RefSeq" id="WP_163770880.1">
    <property type="nucleotide sequence ID" value="NZ_JAAGXA010000002.1"/>
</dbReference>
<accession>A0A6P0HFT4</accession>
<gene>
    <name evidence="1" type="ORF">G3T38_04530</name>
</gene>
<sequence length="255" mass="27015">MTLTSLGMPALPPPSEPTWKQAWDAALYGSARGYLRSHPPTLLQAREDVLDLLATEDPAELVLLGSVGALTPAIARALPRAEIRFDLRAGYTGTVLAGDWLAHVPTHVVQVDADGYPRMVHVDPLSGRERLGARLAETGVPQQVGRWLQEWWPVADRGTGARAEVGTARDAAWRDVVRNLGPGGRAIALEPGHVRSTRPDRGSLRSLGPVGTEAAVIVPDGSRDIVADVALDAVADAAGSVLVDDDGPTRVVHLA</sequence>
<reference evidence="1 2" key="1">
    <citation type="journal article" date="2014" name="Int. J. Syst. Evol. Microbiol.">
        <title>Nocardioides zeae sp. nov., isolated from the stem of Zea mays.</title>
        <authorList>
            <person name="Glaeser S.P."/>
            <person name="McInroy J.A."/>
            <person name="Busse H.J."/>
            <person name="Kampfer P."/>
        </authorList>
    </citation>
    <scope>NUCLEOTIDE SEQUENCE [LARGE SCALE GENOMIC DNA]</scope>
    <source>
        <strain evidence="1 2">JCM 30728</strain>
    </source>
</reference>
<evidence type="ECO:0000313" key="1">
    <source>
        <dbReference type="EMBL" id="NEN77538.1"/>
    </source>
</evidence>
<dbReference type="Proteomes" id="UP000468687">
    <property type="component" value="Unassembled WGS sequence"/>
</dbReference>
<dbReference type="InterPro" id="IPR038375">
    <property type="entry name" value="NDUFAF7_sf"/>
</dbReference>
<dbReference type="AlphaFoldDB" id="A0A6P0HFT4"/>
<proteinExistence type="predicted"/>
<name>A0A6P0HFT4_9ACTN</name>
<protein>
    <submittedName>
        <fullName evidence="1">Uncharacterized protein</fullName>
    </submittedName>
</protein>
<keyword evidence="2" id="KW-1185">Reference proteome</keyword>
<dbReference type="Gene3D" id="3.40.50.12710">
    <property type="match status" value="1"/>
</dbReference>
<evidence type="ECO:0000313" key="2">
    <source>
        <dbReference type="Proteomes" id="UP000468687"/>
    </source>
</evidence>
<comment type="caution">
    <text evidence="1">The sequence shown here is derived from an EMBL/GenBank/DDBJ whole genome shotgun (WGS) entry which is preliminary data.</text>
</comment>